<dbReference type="SUPFAM" id="SSF49785">
    <property type="entry name" value="Galactose-binding domain-like"/>
    <property type="match status" value="2"/>
</dbReference>
<keyword evidence="5 8" id="KW-0378">Hydrolase</keyword>
<dbReference type="SUPFAM" id="SSF117100">
    <property type="entry name" value="Beta-galactosidase LacA, domain 3"/>
    <property type="match status" value="1"/>
</dbReference>
<dbReference type="Gene3D" id="3.20.20.80">
    <property type="entry name" value="Glycosidases"/>
    <property type="match status" value="1"/>
</dbReference>
<organism evidence="12 13">
    <name type="scientific">Apiospora rasikravindrae</name>
    <dbReference type="NCBI Taxonomy" id="990691"/>
    <lineage>
        <taxon>Eukaryota</taxon>
        <taxon>Fungi</taxon>
        <taxon>Dikarya</taxon>
        <taxon>Ascomycota</taxon>
        <taxon>Pezizomycotina</taxon>
        <taxon>Sordariomycetes</taxon>
        <taxon>Xylariomycetidae</taxon>
        <taxon>Amphisphaeriales</taxon>
        <taxon>Apiosporaceae</taxon>
        <taxon>Apiospora</taxon>
    </lineage>
</organism>
<keyword evidence="4 10" id="KW-0732">Signal</keyword>
<dbReference type="Gene3D" id="2.60.390.10">
    <property type="entry name" value="Beta-galactosidase, domain 3"/>
    <property type="match status" value="1"/>
</dbReference>
<dbReference type="InterPro" id="IPR017853">
    <property type="entry name" value="GH"/>
</dbReference>
<dbReference type="InterPro" id="IPR031330">
    <property type="entry name" value="Gly_Hdrlase_35_cat"/>
</dbReference>
<dbReference type="Proteomes" id="UP001444661">
    <property type="component" value="Unassembled WGS sequence"/>
</dbReference>
<dbReference type="InterPro" id="IPR019801">
    <property type="entry name" value="Glyco_hydro_35_CS"/>
</dbReference>
<keyword evidence="13" id="KW-1185">Reference proteome</keyword>
<dbReference type="InterPro" id="IPR008979">
    <property type="entry name" value="Galactose-bd-like_sf"/>
</dbReference>
<gene>
    <name evidence="12" type="ORF">PG993_006440</name>
</gene>
<dbReference type="PROSITE" id="PS01182">
    <property type="entry name" value="GLYCOSYL_HYDROL_F35"/>
    <property type="match status" value="1"/>
</dbReference>
<evidence type="ECO:0000256" key="5">
    <source>
        <dbReference type="ARBA" id="ARBA00022801"/>
    </source>
</evidence>
<accession>A0ABR1T671</accession>
<dbReference type="Pfam" id="PF10435">
    <property type="entry name" value="BetaGal_dom2"/>
    <property type="match status" value="1"/>
</dbReference>
<evidence type="ECO:0000256" key="2">
    <source>
        <dbReference type="ARBA" id="ARBA00009809"/>
    </source>
</evidence>
<evidence type="ECO:0000256" key="10">
    <source>
        <dbReference type="SAM" id="SignalP"/>
    </source>
</evidence>
<evidence type="ECO:0000256" key="6">
    <source>
        <dbReference type="ARBA" id="ARBA00023180"/>
    </source>
</evidence>
<comment type="caution">
    <text evidence="12">The sequence shown here is derived from an EMBL/GenBank/DDBJ whole genome shotgun (WGS) entry which is preliminary data.</text>
</comment>
<dbReference type="InterPro" id="IPR037110">
    <property type="entry name" value="Betagal_dom2_sf"/>
</dbReference>
<keyword evidence="7 8" id="KW-0326">Glycosidase</keyword>
<comment type="similarity">
    <text evidence="2 9">Belongs to the glycosyl hydrolase 35 family.</text>
</comment>
<sequence>MRLFSAFVFLYGLVLGAAATSNNLTDQVTWDRYSLSINGNRTYIYVYFFWSYHSAAEGVYDFEAPGKDVQRLFDDAKEAGLWVIARAGPYCNAETNGGGLALWGSDGSLGKIRTGDETYHQTWLPWISKIGRIIAANQITEGGPVILNQIENEYQQPGTPHTPGSTQVTHMQQIEAAFRAAGVVVPFTHNEKGMRSQSWSRDYQDVGGAVDVYGLDSYPGGLSCTNPDTGFNVVRTYHQWFQNYSFTQPEYLPEFEGGWFSNWGSDTFYDECGTEHDPAFADVYYKNNIGQRVTLHNIYMAYGGTNWGQSAAPEVYTSYDYSAPLRETRQQGDKLFQTKLIGLFTRVSPDLLKTNMIGNGTGYRVSSTSAYSWVLKNPDTGAGFHVVQQNKTPSRENISFSVDLDTSTGSVTVPKVELSGRQSKILVSDYAFGRHALLYCSADIAAYGIFGDDVDVLVLYLKEGQTGHFAFKGDEALTYDVYGDSAFSADTPTAEAAKNAFTYTQASGKTAVRFSNGVLIYLLDQPTAWRFWAPATTSSPAVKPDEQIFVFGPYLVRSTYIQGNELRVDGDSDISTTVEAYTGKPIDAIVWNGQSVPAVKTDYGSHKINITGAEIREINLPKLANWRSADSLPEVQPDYDDSKWTVCNKTSTLSPSAPETLPVLFSSDYGYYAGAKVYRGYFDGTNSTTASVYISASGGLGFGWNAWLNGQLVGGHPGNGSLTSTSATLALPRAALKPGNNVLTVVVDYHGHDQASTAKGVLNPRGLLGAYLLPAGTKQTTGFKLWKVQGNAGGSANIDAVRGPMNEGGLYAERLGWHLPGFDTTKFDESSPSKGLAGPGIRFYVTDFELNIDEGIDAPLGVELSAPAGTVARVMFWVNGYQYGKYVPHIGPQAVFPIPPGVVNNRGNNTLAVSLWAQTTAGAKLDDVKLVSYGQYQTSFKFTRDWSHLQPGWADRSSYA</sequence>
<dbReference type="PRINTS" id="PR00742">
    <property type="entry name" value="GLHYDRLASE35"/>
</dbReference>
<evidence type="ECO:0000313" key="13">
    <source>
        <dbReference type="Proteomes" id="UP001444661"/>
    </source>
</evidence>
<keyword evidence="6" id="KW-0325">Glycoprotein</keyword>
<proteinExistence type="inferred from homology"/>
<dbReference type="EC" id="3.2.1.23" evidence="3 8"/>
<evidence type="ECO:0000256" key="1">
    <source>
        <dbReference type="ARBA" id="ARBA00001412"/>
    </source>
</evidence>
<comment type="catalytic activity">
    <reaction evidence="1 8">
        <text>Hydrolysis of terminal non-reducing beta-D-galactose residues in beta-D-galactosides.</text>
        <dbReference type="EC" id="3.2.1.23"/>
    </reaction>
</comment>
<feature type="domain" description="Beta-galactosidase" evidence="11">
    <location>
        <begin position="350"/>
        <end position="531"/>
    </location>
</feature>
<dbReference type="InterPro" id="IPR001944">
    <property type="entry name" value="Glycoside_Hdrlase_35"/>
</dbReference>
<evidence type="ECO:0000256" key="7">
    <source>
        <dbReference type="ARBA" id="ARBA00023295"/>
    </source>
</evidence>
<dbReference type="InterPro" id="IPR018954">
    <property type="entry name" value="Betagal_dom2"/>
</dbReference>
<evidence type="ECO:0000256" key="3">
    <source>
        <dbReference type="ARBA" id="ARBA00012756"/>
    </source>
</evidence>
<protein>
    <recommendedName>
        <fullName evidence="3 8">Beta-galactosidase</fullName>
        <ecNumber evidence="3 8">3.2.1.23</ecNumber>
    </recommendedName>
</protein>
<dbReference type="SUPFAM" id="SSF51445">
    <property type="entry name" value="(Trans)glycosidases"/>
    <property type="match status" value="1"/>
</dbReference>
<dbReference type="SUPFAM" id="SSF51011">
    <property type="entry name" value="Glycosyl hydrolase domain"/>
    <property type="match status" value="1"/>
</dbReference>
<dbReference type="InterPro" id="IPR025300">
    <property type="entry name" value="BetaGal_jelly_roll_dom"/>
</dbReference>
<name>A0ABR1T671_9PEZI</name>
<evidence type="ECO:0000313" key="12">
    <source>
        <dbReference type="EMBL" id="KAK8041917.1"/>
    </source>
</evidence>
<evidence type="ECO:0000259" key="11">
    <source>
        <dbReference type="SMART" id="SM01029"/>
    </source>
</evidence>
<dbReference type="SMART" id="SM01029">
    <property type="entry name" value="BetaGal_dom2"/>
    <property type="match status" value="1"/>
</dbReference>
<dbReference type="Gene3D" id="2.60.120.260">
    <property type="entry name" value="Galactose-binding domain-like"/>
    <property type="match status" value="2"/>
</dbReference>
<evidence type="ECO:0000256" key="8">
    <source>
        <dbReference type="RuleBase" id="RU000675"/>
    </source>
</evidence>
<dbReference type="InterPro" id="IPR036833">
    <property type="entry name" value="BetaGal_dom3_sf"/>
</dbReference>
<dbReference type="Pfam" id="PF13364">
    <property type="entry name" value="BetaGal_ABD2"/>
    <property type="match status" value="2"/>
</dbReference>
<dbReference type="Gene3D" id="2.102.20.10">
    <property type="entry name" value="Beta-galactosidase, domain 2"/>
    <property type="match status" value="1"/>
</dbReference>
<dbReference type="Pfam" id="PF01301">
    <property type="entry name" value="Glyco_hydro_35"/>
    <property type="match status" value="1"/>
</dbReference>
<dbReference type="InterPro" id="IPR025972">
    <property type="entry name" value="BetaGal_dom3"/>
</dbReference>
<feature type="signal peptide" evidence="10">
    <location>
        <begin position="1"/>
        <end position="19"/>
    </location>
</feature>
<evidence type="ECO:0000256" key="9">
    <source>
        <dbReference type="RuleBase" id="RU003679"/>
    </source>
</evidence>
<feature type="chain" id="PRO_5047048873" description="Beta-galactosidase" evidence="10">
    <location>
        <begin position="20"/>
        <end position="960"/>
    </location>
</feature>
<dbReference type="PANTHER" id="PTHR23421">
    <property type="entry name" value="BETA-GALACTOSIDASE RELATED"/>
    <property type="match status" value="1"/>
</dbReference>
<reference evidence="12 13" key="1">
    <citation type="submission" date="2023-01" db="EMBL/GenBank/DDBJ databases">
        <title>Analysis of 21 Apiospora genomes using comparative genomics revels a genus with tremendous synthesis potential of carbohydrate active enzymes and secondary metabolites.</title>
        <authorList>
            <person name="Sorensen T."/>
        </authorList>
    </citation>
    <scope>NUCLEOTIDE SEQUENCE [LARGE SCALE GENOMIC DNA]</scope>
    <source>
        <strain evidence="12 13">CBS 33761</strain>
    </source>
</reference>
<evidence type="ECO:0000256" key="4">
    <source>
        <dbReference type="ARBA" id="ARBA00022729"/>
    </source>
</evidence>
<dbReference type="EMBL" id="JAQQWK010000005">
    <property type="protein sequence ID" value="KAK8041917.1"/>
    <property type="molecule type" value="Genomic_DNA"/>
</dbReference>
<dbReference type="Pfam" id="PF13363">
    <property type="entry name" value="BetaGal_dom3"/>
    <property type="match status" value="1"/>
</dbReference>